<dbReference type="InterPro" id="IPR013701">
    <property type="entry name" value="Lhr-like_DEAD/DEAH_assoc"/>
</dbReference>
<dbReference type="Pfam" id="PF00270">
    <property type="entry name" value="DEAD"/>
    <property type="match status" value="1"/>
</dbReference>
<dbReference type="GO" id="GO:0006281">
    <property type="term" value="P:DNA repair"/>
    <property type="evidence" value="ECO:0007669"/>
    <property type="project" value="UniProtKB-KW"/>
</dbReference>
<dbReference type="GO" id="GO:0003677">
    <property type="term" value="F:DNA binding"/>
    <property type="evidence" value="ECO:0007669"/>
    <property type="project" value="UniProtKB-KW"/>
</dbReference>
<evidence type="ECO:0000259" key="9">
    <source>
        <dbReference type="PROSITE" id="PS51192"/>
    </source>
</evidence>
<dbReference type="GO" id="GO:0004386">
    <property type="term" value="F:helicase activity"/>
    <property type="evidence" value="ECO:0007669"/>
    <property type="project" value="UniProtKB-KW"/>
</dbReference>
<gene>
    <name evidence="11" type="ORF">FRZ44_44250</name>
</gene>
<keyword evidence="4 11" id="KW-0347">Helicase</keyword>
<dbReference type="Proteomes" id="UP000326202">
    <property type="component" value="Chromosome"/>
</dbReference>
<dbReference type="SMART" id="SM00490">
    <property type="entry name" value="HELICc"/>
    <property type="match status" value="1"/>
</dbReference>
<evidence type="ECO:0000256" key="7">
    <source>
        <dbReference type="ARBA" id="ARBA00023204"/>
    </source>
</evidence>
<dbReference type="InterPro" id="IPR027417">
    <property type="entry name" value="P-loop_NTPase"/>
</dbReference>
<dbReference type="Pfam" id="PF00271">
    <property type="entry name" value="Helicase_C"/>
    <property type="match status" value="1"/>
</dbReference>
<keyword evidence="8" id="KW-0413">Isomerase</keyword>
<evidence type="ECO:0000259" key="10">
    <source>
        <dbReference type="PROSITE" id="PS51194"/>
    </source>
</evidence>
<accession>A0A5J6MP23</accession>
<feature type="domain" description="Helicase C-terminal" evidence="10">
    <location>
        <begin position="266"/>
        <end position="424"/>
    </location>
</feature>
<dbReference type="Pfam" id="PF23234">
    <property type="entry name" value="WHD_4th_Lhr"/>
    <property type="match status" value="1"/>
</dbReference>
<proteinExistence type="predicted"/>
<dbReference type="Pfam" id="PF08494">
    <property type="entry name" value="DEAD_assoc"/>
    <property type="match status" value="1"/>
</dbReference>
<dbReference type="InterPro" id="IPR055368">
    <property type="entry name" value="WH3_Lhr"/>
</dbReference>
<evidence type="ECO:0000256" key="3">
    <source>
        <dbReference type="ARBA" id="ARBA00022801"/>
    </source>
</evidence>
<feature type="domain" description="Helicase ATP-binding" evidence="9">
    <location>
        <begin position="36"/>
        <end position="230"/>
    </location>
</feature>
<dbReference type="InterPro" id="IPR055367">
    <property type="entry name" value="WH4_Lhr"/>
</dbReference>
<keyword evidence="2" id="KW-0227">DNA damage</keyword>
<dbReference type="KEGG" id="htq:FRZ44_44250"/>
<evidence type="ECO:0000256" key="1">
    <source>
        <dbReference type="ARBA" id="ARBA00022741"/>
    </source>
</evidence>
<protein>
    <submittedName>
        <fullName evidence="11">ATP-dependent DNA helicase</fullName>
    </submittedName>
</protein>
<dbReference type="PROSITE" id="PS51194">
    <property type="entry name" value="HELICASE_CTER"/>
    <property type="match status" value="1"/>
</dbReference>
<keyword evidence="7" id="KW-0234">DNA repair</keyword>
<evidence type="ECO:0000256" key="2">
    <source>
        <dbReference type="ARBA" id="ARBA00022763"/>
    </source>
</evidence>
<dbReference type="InterPro" id="IPR052511">
    <property type="entry name" value="ATP-dep_Helicase"/>
</dbReference>
<dbReference type="PANTHER" id="PTHR47962">
    <property type="entry name" value="ATP-DEPENDENT HELICASE LHR-RELATED-RELATED"/>
    <property type="match status" value="1"/>
</dbReference>
<evidence type="ECO:0000256" key="4">
    <source>
        <dbReference type="ARBA" id="ARBA00022806"/>
    </source>
</evidence>
<evidence type="ECO:0000256" key="8">
    <source>
        <dbReference type="ARBA" id="ARBA00023235"/>
    </source>
</evidence>
<keyword evidence="1" id="KW-0547">Nucleotide-binding</keyword>
<dbReference type="PANTHER" id="PTHR47962:SF5">
    <property type="entry name" value="ATP-DEPENDENT HELICASE LHR-RELATED"/>
    <property type="match status" value="1"/>
</dbReference>
<dbReference type="SUPFAM" id="SSF52540">
    <property type="entry name" value="P-loop containing nucleoside triphosphate hydrolases"/>
    <property type="match status" value="1"/>
</dbReference>
<dbReference type="InterPro" id="IPR011545">
    <property type="entry name" value="DEAD/DEAH_box_helicase_dom"/>
</dbReference>
<sequence>MTVALRLNRSHLFHPAVASWFDRRFGAPTPAQAQAWPDIQAGHHSLIAAPTGSGKTLAAFLAAIDSLVRQGVQSPLPDETQVVYVSPLKALSNDIQRNLEEPLAGIREALKAQGLPDVDIRAWVRTGDTPSAERDRMRRRPPHIVVTTPESLYILLGSESGRRMLATTRTVIVDEIHALAPNKRGAHLALSLERLEALCGRPLLRIGLSATQKPIEAVAHFLVGADPKQFSACQIVDAGHVRARDLALEVPSSPLEAVMSAEVWTQLYDRLAELAREHRTTLVFVNTRRMAERVARQLSERLGEDLVTAHHGSMARELRLDAEQRLKRGALKMLVATASLELGIDIGDVDLVCQLGSPRSIASFLQRIGRSGHAVGGTPKGRLFPLSRDELVECAALLDSVRRGELDKLTIPEQPLDVLAQQIAAEVAAQEWNEDELLAKFRRAWPYRALTRDTFIEIVRMLAEGFSTRRGRGGALLHHDAVNHMLRGRRGARLTALTSGGTIPDTADYQVLLEPENQTIGTVNEDFAVESMAGDIFQLGNNAYRIMRVERGMVRVEDAHGMAPTIPFWLGEAPGRSDELSQSVSRLREAVAARLQAGRNDETIAHWLGTEVGIAAPAAEQIAEYLAASHAALGCLPTQETIVLERFFDEAGGMQLVIHSPFGSRLNRAWGLALRKRFCRKFNFELQAAATEDNIVLSLTTAHSFELGDAAHYLNSASVRTVLIAALLDAPMFATRWRWVAGTALALPRQRGGKKVPPQLARMAAEDLIVSVFPDQLACAENLTGEREIPDHPLVTQTLADCLNEAMDIQGLERLLARLEAGEIRVVACDLTQPSPLALEVLAAKPYAYLDDAPLEERRTQAVMSRRWLAPEAASDLGRLDPEAIDRVRAEAWPDPANADELHDALVWLGFLSADEASHWRDWLAALARQNRVTRLRGPGMDIWVAAERLAQFQALWRQARQEPAIAVPAGYEGDGSADTALVEILRGRLEGQGPVTPGALATPLGLEPDEIAVALVALESEGFAMRGRFSPGTNADEWCARRLLARIHHYTIKRLRAEIEPVAARDFMRFLFAWQHVTADAQMEGPEAVAATVAQLEGFEAPAGAWETEILPARVSDYEPAWLDDECLAGRVAWARLKPRNARPNGAERGVSPVRTTPITLLARRHAPFWQTLSTDSDATAQPPSGRAQAVVYFIREHGASFFDEVVAGTGLLRPQAEEALAELVALGLVASDSFGGLRALLVPSDRRKPGPNGRRRRRSIDHGMEDAGRWALARRGKTDANGQTVSAEAVEHAARSLLQRYGVVFWRALEREADWLPPWRELLRVYRRLEARGEIRGGRFVAGFSGEQFALPEAIGLLREIRRKEAAGDWVSLSGADPLNLAGILTPGPKLAALTGNRLLYRDGVPIASLAGGETRFYETLDPATEWQARKALLRGTVPATDELPVH</sequence>
<dbReference type="GO" id="GO:0005524">
    <property type="term" value="F:ATP binding"/>
    <property type="evidence" value="ECO:0007669"/>
    <property type="project" value="UniProtKB-KW"/>
</dbReference>
<evidence type="ECO:0000313" key="12">
    <source>
        <dbReference type="Proteomes" id="UP000326202"/>
    </source>
</evidence>
<evidence type="ECO:0000256" key="6">
    <source>
        <dbReference type="ARBA" id="ARBA00023125"/>
    </source>
</evidence>
<name>A0A5J6MP23_9PROT</name>
<dbReference type="CDD" id="cd17922">
    <property type="entry name" value="DEXHc_LHR-like"/>
    <property type="match status" value="1"/>
</dbReference>
<keyword evidence="3" id="KW-0378">Hydrolase</keyword>
<dbReference type="CDD" id="cd18796">
    <property type="entry name" value="SF2_C_LHR"/>
    <property type="match status" value="1"/>
</dbReference>
<organism evidence="11 12">
    <name type="scientific">Hypericibacter terrae</name>
    <dbReference type="NCBI Taxonomy" id="2602015"/>
    <lineage>
        <taxon>Bacteria</taxon>
        <taxon>Pseudomonadati</taxon>
        <taxon>Pseudomonadota</taxon>
        <taxon>Alphaproteobacteria</taxon>
        <taxon>Rhodospirillales</taxon>
        <taxon>Dongiaceae</taxon>
        <taxon>Hypericibacter</taxon>
    </lineage>
</organism>
<evidence type="ECO:0000313" key="11">
    <source>
        <dbReference type="EMBL" id="QEX19113.1"/>
    </source>
</evidence>
<dbReference type="SMART" id="SM00487">
    <property type="entry name" value="DEXDc"/>
    <property type="match status" value="1"/>
</dbReference>
<keyword evidence="6" id="KW-0238">DNA-binding</keyword>
<reference evidence="11 12" key="1">
    <citation type="submission" date="2019-08" db="EMBL/GenBank/DDBJ databases">
        <title>Hyperibacter terrae gen. nov., sp. nov. and Hyperibacter viscosus sp. nov., two new members in the family Rhodospirillaceae isolated from the rhizosphere of Hypericum perforatum.</title>
        <authorList>
            <person name="Noviana Z."/>
        </authorList>
    </citation>
    <scope>NUCLEOTIDE SEQUENCE [LARGE SCALE GENOMIC DNA]</scope>
    <source>
        <strain evidence="11 12">R5913</strain>
    </source>
</reference>
<dbReference type="GO" id="GO:0016887">
    <property type="term" value="F:ATP hydrolysis activity"/>
    <property type="evidence" value="ECO:0007669"/>
    <property type="project" value="TreeGrafter"/>
</dbReference>
<dbReference type="InterPro" id="IPR001650">
    <property type="entry name" value="Helicase_C-like"/>
</dbReference>
<dbReference type="PROSITE" id="PS51192">
    <property type="entry name" value="HELICASE_ATP_BIND_1"/>
    <property type="match status" value="1"/>
</dbReference>
<keyword evidence="12" id="KW-1185">Reference proteome</keyword>
<keyword evidence="5" id="KW-0067">ATP-binding</keyword>
<dbReference type="EMBL" id="CP042906">
    <property type="protein sequence ID" value="QEX19113.1"/>
    <property type="molecule type" value="Genomic_DNA"/>
</dbReference>
<dbReference type="Pfam" id="PF19306">
    <property type="entry name" value="WHD_Lhr"/>
    <property type="match status" value="1"/>
</dbReference>
<dbReference type="Gene3D" id="3.40.50.300">
    <property type="entry name" value="P-loop containing nucleotide triphosphate hydrolases"/>
    <property type="match status" value="2"/>
</dbReference>
<dbReference type="RefSeq" id="WP_225308393.1">
    <property type="nucleotide sequence ID" value="NZ_CP042906.1"/>
</dbReference>
<dbReference type="InterPro" id="IPR045628">
    <property type="entry name" value="Lhr_WH_dom"/>
</dbReference>
<dbReference type="InterPro" id="IPR014001">
    <property type="entry name" value="Helicase_ATP-bd"/>
</dbReference>
<dbReference type="Pfam" id="PF23235">
    <property type="entry name" value="WHD_3rd_Lhr"/>
    <property type="match status" value="1"/>
</dbReference>
<evidence type="ECO:0000256" key="5">
    <source>
        <dbReference type="ARBA" id="ARBA00022840"/>
    </source>
</evidence>